<feature type="compositionally biased region" description="Acidic residues" evidence="1">
    <location>
        <begin position="42"/>
        <end position="56"/>
    </location>
</feature>
<dbReference type="KEGG" id="gtt:GUITHDRAFT_156160"/>
<dbReference type="GeneID" id="17305171"/>
<name>L1IB43_GUITC</name>
<feature type="region of interest" description="Disordered" evidence="1">
    <location>
        <begin position="1"/>
        <end position="63"/>
    </location>
</feature>
<evidence type="ECO:0000313" key="5">
    <source>
        <dbReference type="Proteomes" id="UP000011087"/>
    </source>
</evidence>
<evidence type="ECO:0000313" key="3">
    <source>
        <dbReference type="EMBL" id="EKX48654.1"/>
    </source>
</evidence>
<dbReference type="EnsemblProtists" id="EKX48654">
    <property type="protein sequence ID" value="EKX48654"/>
    <property type="gene ID" value="GUITHDRAFT_151812"/>
</dbReference>
<dbReference type="EMBL" id="JH992985">
    <property type="protein sequence ID" value="EKX48654.1"/>
    <property type="molecule type" value="Genomic_DNA"/>
</dbReference>
<evidence type="ECO:0000313" key="2">
    <source>
        <dbReference type="EMBL" id="EKX33070.1"/>
    </source>
</evidence>
<accession>L1IB43</accession>
<feature type="non-terminal residue" evidence="2">
    <location>
        <position position="1"/>
    </location>
</feature>
<reference evidence="2 5" key="1">
    <citation type="journal article" date="2012" name="Nature">
        <title>Algal genomes reveal evolutionary mosaicism and the fate of nucleomorphs.</title>
        <authorList>
            <consortium name="DOE Joint Genome Institute"/>
            <person name="Curtis B.A."/>
            <person name="Tanifuji G."/>
            <person name="Burki F."/>
            <person name="Gruber A."/>
            <person name="Irimia M."/>
            <person name="Maruyama S."/>
            <person name="Arias M.C."/>
            <person name="Ball S.G."/>
            <person name="Gile G.H."/>
            <person name="Hirakawa Y."/>
            <person name="Hopkins J.F."/>
            <person name="Kuo A."/>
            <person name="Rensing S.A."/>
            <person name="Schmutz J."/>
            <person name="Symeonidi A."/>
            <person name="Elias M."/>
            <person name="Eveleigh R.J."/>
            <person name="Herman E.K."/>
            <person name="Klute M.J."/>
            <person name="Nakayama T."/>
            <person name="Obornik M."/>
            <person name="Reyes-Prieto A."/>
            <person name="Armbrust E.V."/>
            <person name="Aves S.J."/>
            <person name="Beiko R.G."/>
            <person name="Coutinho P."/>
            <person name="Dacks J.B."/>
            <person name="Durnford D.G."/>
            <person name="Fast N.M."/>
            <person name="Green B.R."/>
            <person name="Grisdale C.J."/>
            <person name="Hempel F."/>
            <person name="Henrissat B."/>
            <person name="Hoppner M.P."/>
            <person name="Ishida K."/>
            <person name="Kim E."/>
            <person name="Koreny L."/>
            <person name="Kroth P.G."/>
            <person name="Liu Y."/>
            <person name="Malik S.B."/>
            <person name="Maier U.G."/>
            <person name="McRose D."/>
            <person name="Mock T."/>
            <person name="Neilson J.A."/>
            <person name="Onodera N.T."/>
            <person name="Poole A.M."/>
            <person name="Pritham E.J."/>
            <person name="Richards T.A."/>
            <person name="Rocap G."/>
            <person name="Roy S.W."/>
            <person name="Sarai C."/>
            <person name="Schaack S."/>
            <person name="Shirato S."/>
            <person name="Slamovits C.H."/>
            <person name="Spencer D.F."/>
            <person name="Suzuki S."/>
            <person name="Worden A.Z."/>
            <person name="Zauner S."/>
            <person name="Barry K."/>
            <person name="Bell C."/>
            <person name="Bharti A.K."/>
            <person name="Crow J.A."/>
            <person name="Grimwood J."/>
            <person name="Kramer R."/>
            <person name="Lindquist E."/>
            <person name="Lucas S."/>
            <person name="Salamov A."/>
            <person name="McFadden G.I."/>
            <person name="Lane C.E."/>
            <person name="Keeling P.J."/>
            <person name="Gray M.W."/>
            <person name="Grigoriev I.V."/>
            <person name="Archibald J.M."/>
        </authorList>
    </citation>
    <scope>NUCLEOTIDE SEQUENCE</scope>
    <source>
        <strain evidence="2 5">CCMP2712</strain>
    </source>
</reference>
<dbReference type="PaxDb" id="55529-EKX33070"/>
<protein>
    <submittedName>
        <fullName evidence="2 4">Uncharacterized protein</fullName>
    </submittedName>
</protein>
<proteinExistence type="predicted"/>
<dbReference type="Proteomes" id="UP000011087">
    <property type="component" value="Unassembled WGS sequence"/>
</dbReference>
<keyword evidence="5" id="KW-1185">Reference proteome</keyword>
<evidence type="ECO:0000313" key="4">
    <source>
        <dbReference type="EnsemblProtists" id="EKX33070"/>
    </source>
</evidence>
<dbReference type="EMBL" id="JH993157">
    <property type="protein sequence ID" value="EKX33070.1"/>
    <property type="molecule type" value="Genomic_DNA"/>
</dbReference>
<gene>
    <name evidence="3" type="ORF">GUITHDRAFT_151812</name>
    <name evidence="2" type="ORF">GUITHDRAFT_156160</name>
</gene>
<sequence length="63" mass="6883">MQAARRGSALEAESDDIESRSVSLTGKVDKQDRLRLTMRDEVEMEAEEGEGVEEEAGTGLSRA</sequence>
<reference evidence="4" key="3">
    <citation type="submission" date="2016-03" db="UniProtKB">
        <authorList>
            <consortium name="EnsemblProtists"/>
        </authorList>
    </citation>
    <scope>IDENTIFICATION</scope>
</reference>
<dbReference type="GeneID" id="17289817"/>
<dbReference type="RefSeq" id="XP_005820050.1">
    <property type="nucleotide sequence ID" value="XM_005819993.1"/>
</dbReference>
<dbReference type="EnsemblProtists" id="EKX33070">
    <property type="protein sequence ID" value="EKX33070"/>
    <property type="gene ID" value="GUITHDRAFT_156160"/>
</dbReference>
<dbReference type="AlphaFoldDB" id="L1IB43"/>
<reference evidence="5" key="2">
    <citation type="submission" date="2012-11" db="EMBL/GenBank/DDBJ databases">
        <authorList>
            <person name="Kuo A."/>
            <person name="Curtis B.A."/>
            <person name="Tanifuji G."/>
            <person name="Burki F."/>
            <person name="Gruber A."/>
            <person name="Irimia M."/>
            <person name="Maruyama S."/>
            <person name="Arias M.C."/>
            <person name="Ball S.G."/>
            <person name="Gile G.H."/>
            <person name="Hirakawa Y."/>
            <person name="Hopkins J.F."/>
            <person name="Rensing S.A."/>
            <person name="Schmutz J."/>
            <person name="Symeonidi A."/>
            <person name="Elias M."/>
            <person name="Eveleigh R.J."/>
            <person name="Herman E.K."/>
            <person name="Klute M.J."/>
            <person name="Nakayama T."/>
            <person name="Obornik M."/>
            <person name="Reyes-Prieto A."/>
            <person name="Armbrust E.V."/>
            <person name="Aves S.J."/>
            <person name="Beiko R.G."/>
            <person name="Coutinho P."/>
            <person name="Dacks J.B."/>
            <person name="Durnford D.G."/>
            <person name="Fast N.M."/>
            <person name="Green B.R."/>
            <person name="Grisdale C."/>
            <person name="Hempe F."/>
            <person name="Henrissat B."/>
            <person name="Hoppner M.P."/>
            <person name="Ishida K.-I."/>
            <person name="Kim E."/>
            <person name="Koreny L."/>
            <person name="Kroth P.G."/>
            <person name="Liu Y."/>
            <person name="Malik S.-B."/>
            <person name="Maier U.G."/>
            <person name="McRose D."/>
            <person name="Mock T."/>
            <person name="Neilson J.A."/>
            <person name="Onodera N.T."/>
            <person name="Poole A.M."/>
            <person name="Pritham E.J."/>
            <person name="Richards T.A."/>
            <person name="Rocap G."/>
            <person name="Roy S.W."/>
            <person name="Sarai C."/>
            <person name="Schaack S."/>
            <person name="Shirato S."/>
            <person name="Slamovits C.H."/>
            <person name="Spencer D.F."/>
            <person name="Suzuki S."/>
            <person name="Worden A.Z."/>
            <person name="Zauner S."/>
            <person name="Barry K."/>
            <person name="Bell C."/>
            <person name="Bharti A.K."/>
            <person name="Crow J.A."/>
            <person name="Grimwood J."/>
            <person name="Kramer R."/>
            <person name="Lindquist E."/>
            <person name="Lucas S."/>
            <person name="Salamov A."/>
            <person name="McFadden G.I."/>
            <person name="Lane C.E."/>
            <person name="Keeling P.J."/>
            <person name="Gray M.W."/>
            <person name="Grigoriev I.V."/>
            <person name="Archibald J.M."/>
        </authorList>
    </citation>
    <scope>NUCLEOTIDE SEQUENCE</scope>
    <source>
        <strain evidence="5">CCMP2712</strain>
    </source>
</reference>
<organism evidence="2">
    <name type="scientific">Guillardia theta (strain CCMP2712)</name>
    <name type="common">Cryptophyte</name>
    <dbReference type="NCBI Taxonomy" id="905079"/>
    <lineage>
        <taxon>Eukaryota</taxon>
        <taxon>Cryptophyceae</taxon>
        <taxon>Pyrenomonadales</taxon>
        <taxon>Geminigeraceae</taxon>
        <taxon>Guillardia</taxon>
    </lineage>
</organism>
<dbReference type="HOGENOM" id="CLU_2890528_0_0_1"/>
<dbReference type="KEGG" id="gtt:GUITHDRAFT_151812"/>
<evidence type="ECO:0000256" key="1">
    <source>
        <dbReference type="SAM" id="MobiDB-lite"/>
    </source>
</evidence>
<feature type="compositionally biased region" description="Basic and acidic residues" evidence="1">
    <location>
        <begin position="27"/>
        <end position="41"/>
    </location>
</feature>
<dbReference type="RefSeq" id="XP_005835634.1">
    <property type="nucleotide sequence ID" value="XM_005835577.1"/>
</dbReference>